<dbReference type="Gene3D" id="3.30.230.30">
    <property type="entry name" value="Impact, N-terminal domain"/>
    <property type="match status" value="1"/>
</dbReference>
<dbReference type="PROSITE" id="PS00910">
    <property type="entry name" value="UPF0029"/>
    <property type="match status" value="1"/>
</dbReference>
<comment type="similarity">
    <text evidence="1">Belongs to the IMPACT family.</text>
</comment>
<dbReference type="InterPro" id="IPR020569">
    <property type="entry name" value="UPF0029_Impact_CS"/>
</dbReference>
<dbReference type="eggNOG" id="COG1739">
    <property type="taxonomic scope" value="Bacteria"/>
</dbReference>
<gene>
    <name evidence="3" type="ORF">HMPREF9233_00264</name>
</gene>
<dbReference type="EMBL" id="AGWL01000002">
    <property type="protein sequence ID" value="EKU95477.1"/>
    <property type="molecule type" value="Genomic_DNA"/>
</dbReference>
<evidence type="ECO:0000313" key="3">
    <source>
        <dbReference type="EMBL" id="EKU95477.1"/>
    </source>
</evidence>
<dbReference type="Pfam" id="PF01205">
    <property type="entry name" value="Impact_N"/>
    <property type="match status" value="1"/>
</dbReference>
<name>K9EWZ7_9ACTO</name>
<dbReference type="InterPro" id="IPR036956">
    <property type="entry name" value="Impact_N_sf"/>
</dbReference>
<dbReference type="PANTHER" id="PTHR16301">
    <property type="entry name" value="IMPACT-RELATED"/>
    <property type="match status" value="1"/>
</dbReference>
<comment type="caution">
    <text evidence="3">The sequence shown here is derived from an EMBL/GenBank/DDBJ whole genome shotgun (WGS) entry which is preliminary data.</text>
</comment>
<dbReference type="InterPro" id="IPR023582">
    <property type="entry name" value="Impact"/>
</dbReference>
<sequence>MGHILLTIEGMTDYLLSPGARLEAEIERKRSRFITVIERVSTVEEARAVIQGEKERFPDARHWCTAFVVSIPGSSPVLNSSDDGEPSGTAGRPMLDVLTGRELVDVVAVVTRYFGGTLLGTGGLVSAYSDSTAEALRGAAIFERVMLPQYEIMFRHADAGRYIAALEAGGFSTSQEYLASGVEVKVASANKSELFGLVASVSSGAAEPRHIGEIAVEIPAGELA</sequence>
<organism evidence="3 4">
    <name type="scientific">Actinobaculum massiliense ACS-171-V-Col2</name>
    <dbReference type="NCBI Taxonomy" id="883066"/>
    <lineage>
        <taxon>Bacteria</taxon>
        <taxon>Bacillati</taxon>
        <taxon>Actinomycetota</taxon>
        <taxon>Actinomycetes</taxon>
        <taxon>Actinomycetales</taxon>
        <taxon>Actinomycetaceae</taxon>
        <taxon>Actinobaculum</taxon>
    </lineage>
</organism>
<dbReference type="InterPro" id="IPR020568">
    <property type="entry name" value="Ribosomal_Su5_D2-typ_SF"/>
</dbReference>
<proteinExistence type="inferred from homology"/>
<dbReference type="PANTHER" id="PTHR16301:SF20">
    <property type="entry name" value="IMPACT FAMILY MEMBER YIGZ"/>
    <property type="match status" value="1"/>
</dbReference>
<accession>K9EWZ7</accession>
<dbReference type="AlphaFoldDB" id="K9EWZ7"/>
<dbReference type="PATRIC" id="fig|883066.3.peg.269"/>
<keyword evidence="4" id="KW-1185">Reference proteome</keyword>
<evidence type="ECO:0000313" key="4">
    <source>
        <dbReference type="Proteomes" id="UP000009888"/>
    </source>
</evidence>
<feature type="domain" description="Impact N-terminal" evidence="2">
    <location>
        <begin position="29"/>
        <end position="136"/>
    </location>
</feature>
<dbReference type="GO" id="GO:0005737">
    <property type="term" value="C:cytoplasm"/>
    <property type="evidence" value="ECO:0007669"/>
    <property type="project" value="TreeGrafter"/>
</dbReference>
<evidence type="ECO:0000256" key="1">
    <source>
        <dbReference type="ARBA" id="ARBA00007665"/>
    </source>
</evidence>
<reference evidence="3 4" key="1">
    <citation type="submission" date="2012-09" db="EMBL/GenBank/DDBJ databases">
        <title>The Genome Sequence of Actinobaculum massiliae ACS-171-V-COL2.</title>
        <authorList>
            <consortium name="The Broad Institute Genome Sequencing Platform"/>
            <person name="Earl A."/>
            <person name="Ward D."/>
            <person name="Feldgarden M."/>
            <person name="Gevers D."/>
            <person name="Saerens B."/>
            <person name="Vaneechoutte M."/>
            <person name="Walker B."/>
            <person name="Young S.K."/>
            <person name="Zeng Q."/>
            <person name="Gargeya S."/>
            <person name="Fitzgerald M."/>
            <person name="Haas B."/>
            <person name="Abouelleil A."/>
            <person name="Alvarado L."/>
            <person name="Arachchi H.M."/>
            <person name="Berlin A."/>
            <person name="Chapman S.B."/>
            <person name="Goldberg J."/>
            <person name="Griggs A."/>
            <person name="Gujja S."/>
            <person name="Hansen M."/>
            <person name="Howarth C."/>
            <person name="Imamovic A."/>
            <person name="Larimer J."/>
            <person name="McCowen C."/>
            <person name="Montmayeur A."/>
            <person name="Murphy C."/>
            <person name="Neiman D."/>
            <person name="Pearson M."/>
            <person name="Priest M."/>
            <person name="Roberts A."/>
            <person name="Saif S."/>
            <person name="Shea T."/>
            <person name="Sisk P."/>
            <person name="Sykes S."/>
            <person name="Wortman J."/>
            <person name="Nusbaum C."/>
            <person name="Birren B."/>
        </authorList>
    </citation>
    <scope>NUCLEOTIDE SEQUENCE [LARGE SCALE GENOMIC DNA]</scope>
    <source>
        <strain evidence="4">ACS-171-V-Col2</strain>
    </source>
</reference>
<dbReference type="Proteomes" id="UP000009888">
    <property type="component" value="Unassembled WGS sequence"/>
</dbReference>
<dbReference type="SUPFAM" id="SSF54211">
    <property type="entry name" value="Ribosomal protein S5 domain 2-like"/>
    <property type="match status" value="1"/>
</dbReference>
<dbReference type="STRING" id="202789.GCA_001457435_00338"/>
<protein>
    <recommendedName>
        <fullName evidence="2">Impact N-terminal domain-containing protein</fullName>
    </recommendedName>
</protein>
<dbReference type="GO" id="GO:0006446">
    <property type="term" value="P:regulation of translational initiation"/>
    <property type="evidence" value="ECO:0007669"/>
    <property type="project" value="TreeGrafter"/>
</dbReference>
<dbReference type="HOGENOM" id="CLU_083552_2_0_11"/>
<evidence type="ECO:0000259" key="2">
    <source>
        <dbReference type="Pfam" id="PF01205"/>
    </source>
</evidence>
<dbReference type="InterPro" id="IPR001498">
    <property type="entry name" value="Impact_N"/>
</dbReference>